<sequence length="785" mass="87072">MGVFGLLLLLLLAATTAKSGSSSSSCPSECNPKLDLLPECCKYKFRCSSPMPELLTFVRKNYDVTETFNERYSDRLFCNMQTIVVEGNSLRNLNFLAFFPNITNLSLTWTELRYISPGSFVHSRSLEKLSLSHNELFSLDGVLDPLKNLTHLNISHNKLRRIDSDWFSNLVKLTELDISSNGIVLIPPDTLQPLTSLSVFKLAENPLINDDLSLLLGTGRRLEVVDASATGLSRIPTTLTRSVRSLVLAGNQLTSVSSGDFDSYPLLRLLDLSHNTLILIEEDALGRLENLEQLFLSSNILHEIPTSLPNGLRHLDLSQNVILEVKLNDLQGLGELVSLDLSGNVIDSLIGGFLGHVPKLQKLDISNNPIKELPPDILKGPKSLTHLKMSGLVFLEVKQNQNHDTAFPILALERLEYLDISSSPALAAQLLDDAAALKACKSLEELDLSYANVSDIRHDFAFVLPRLRRLNLVGNAWNCSDHQRWLGDWMRSHAMSNYSAVCKSPAEMKGKFLTNMPRDSTRASKTTEEPKTDRDYVSKVKDKNDGVLEVTAKTKFSKNDKVPEQSENNDSVKSPTVVKEKVVPLSSERTEKEGSSYDNTASTFTVRPKFTPEKKMVSVRSFTLVDRKIEILSSNSTGKDEWSTKSPSRVANVTESISHTADLYLTTKDPRIINRTDPATITTSTMGTLTWKTKSQEMHVETEEKLTTQKNESTMSQSQGHSFQAPDQEATTPKLPTVIDGSKNKGDVKSVSTMSKENGIPTTSEFPMKTNSTSTETTPSTETKM</sequence>
<dbReference type="EMBL" id="CM056742">
    <property type="protein sequence ID" value="KAJ8674825.1"/>
    <property type="molecule type" value="Genomic_DNA"/>
</dbReference>
<accession>A0ACC2NUH2</accession>
<keyword evidence="2" id="KW-1185">Reference proteome</keyword>
<comment type="caution">
    <text evidence="1">The sequence shown here is derived from an EMBL/GenBank/DDBJ whole genome shotgun (WGS) entry which is preliminary data.</text>
</comment>
<feature type="non-terminal residue" evidence="1">
    <location>
        <position position="785"/>
    </location>
</feature>
<protein>
    <submittedName>
        <fullName evidence="1">Uncharacterized protein</fullName>
    </submittedName>
</protein>
<proteinExistence type="predicted"/>
<reference evidence="1" key="1">
    <citation type="submission" date="2023-04" db="EMBL/GenBank/DDBJ databases">
        <title>A chromosome-level genome assembly of the parasitoid wasp Eretmocerus hayati.</title>
        <authorList>
            <person name="Zhong Y."/>
            <person name="Liu S."/>
            <person name="Liu Y."/>
        </authorList>
    </citation>
    <scope>NUCLEOTIDE SEQUENCE</scope>
    <source>
        <strain evidence="1">ZJU_SS_LIU_2023</strain>
    </source>
</reference>
<gene>
    <name evidence="1" type="ORF">QAD02_010611</name>
</gene>
<name>A0ACC2NUH2_9HYME</name>
<evidence type="ECO:0000313" key="1">
    <source>
        <dbReference type="EMBL" id="KAJ8674825.1"/>
    </source>
</evidence>
<evidence type="ECO:0000313" key="2">
    <source>
        <dbReference type="Proteomes" id="UP001239111"/>
    </source>
</evidence>
<organism evidence="1 2">
    <name type="scientific">Eretmocerus hayati</name>
    <dbReference type="NCBI Taxonomy" id="131215"/>
    <lineage>
        <taxon>Eukaryota</taxon>
        <taxon>Metazoa</taxon>
        <taxon>Ecdysozoa</taxon>
        <taxon>Arthropoda</taxon>
        <taxon>Hexapoda</taxon>
        <taxon>Insecta</taxon>
        <taxon>Pterygota</taxon>
        <taxon>Neoptera</taxon>
        <taxon>Endopterygota</taxon>
        <taxon>Hymenoptera</taxon>
        <taxon>Apocrita</taxon>
        <taxon>Proctotrupomorpha</taxon>
        <taxon>Chalcidoidea</taxon>
        <taxon>Aphelinidae</taxon>
        <taxon>Aphelininae</taxon>
        <taxon>Eretmocerus</taxon>
    </lineage>
</organism>
<dbReference type="Proteomes" id="UP001239111">
    <property type="component" value="Chromosome 2"/>
</dbReference>